<dbReference type="VEuPathDB" id="FungiDB:HpaG802774"/>
<accession>M4B915</accession>
<organism evidence="3 4">
    <name type="scientific">Hyaloperonospora arabidopsidis (strain Emoy2)</name>
    <name type="common">Downy mildew agent</name>
    <name type="synonym">Peronospora arabidopsidis</name>
    <dbReference type="NCBI Taxonomy" id="559515"/>
    <lineage>
        <taxon>Eukaryota</taxon>
        <taxon>Sar</taxon>
        <taxon>Stramenopiles</taxon>
        <taxon>Oomycota</taxon>
        <taxon>Peronosporomycetes</taxon>
        <taxon>Peronosporales</taxon>
        <taxon>Peronosporaceae</taxon>
        <taxon>Hyaloperonospora</taxon>
    </lineage>
</organism>
<keyword evidence="4" id="KW-1185">Reference proteome</keyword>
<feature type="chain" id="PRO_5004048693" description="AB hydrolase-1 domain-containing protein" evidence="2">
    <location>
        <begin position="24"/>
        <end position="571"/>
    </location>
</feature>
<dbReference type="Proteomes" id="UP000011713">
    <property type="component" value="Unassembled WGS sequence"/>
</dbReference>
<dbReference type="Gene3D" id="3.40.50.1820">
    <property type="entry name" value="alpha/beta hydrolase"/>
    <property type="match status" value="1"/>
</dbReference>
<sequence length="571" mass="62285">MKVQLHHVLIIFATGCIGQATKASNETSSHLQDEWYSCPTYTPSNKTQSSDIDAECVTFAAPLCYPGICETPAHANSTIDVFVKRFPATTDPEQASNVWMLPGGPGSSSISLEPAMTMLHTSLKGAANVYTLDYRGNRRSTLLECESVPSDILGGVIEASDLSACFQELQLKYGDLASFSTTSAATDISTFISKYTNGASTIVYGMSYGTIVVQRLMHLNPPYVTGYVLDGVATTSVAPADNSYISSSDAGSGDAGKRFLDLCDQDSACNSHFQGTNLTATLHNTILKLDSNPNSTCATLMNSTQEEPSMDLRLALGGLLHDSSVRSLIPPLIYRINRCNSNDIDVLTYFNQRLGETTDEDPADQSMWLYSLIAFSEMWETPAPSCTELKRRFTDVSSSNGATYSLCPLYCAFSNDKSPGCDEFRLDKYDANGVLYSHDQYCDKVAAVPDKASVLLMSGKLDTQTHFRHAEALFEALDTSRKEHILFDYADHGAIYSTPYEESEVTCGIDLLASYVSNNGDLEHLDKSCTKKLPAFSMALAPEATTFYFSTDEPYDGFKVQGIYRIAVSPD</sequence>
<proteinExistence type="inferred from homology"/>
<dbReference type="STRING" id="559515.M4B915"/>
<reference evidence="3" key="2">
    <citation type="submission" date="2015-06" db="UniProtKB">
        <authorList>
            <consortium name="EnsemblProtists"/>
        </authorList>
    </citation>
    <scope>IDENTIFICATION</scope>
    <source>
        <strain evidence="3">Emoy2</strain>
    </source>
</reference>
<dbReference type="HOGENOM" id="CLU_017880_2_0_1"/>
<dbReference type="SUPFAM" id="SSF53474">
    <property type="entry name" value="alpha/beta-Hydrolases"/>
    <property type="match status" value="1"/>
</dbReference>
<keyword evidence="2" id="KW-0732">Signal</keyword>
<dbReference type="PROSITE" id="PS51257">
    <property type="entry name" value="PROKAR_LIPOPROTEIN"/>
    <property type="match status" value="1"/>
</dbReference>
<dbReference type="InParanoid" id="M4B915"/>
<evidence type="ECO:0008006" key="5">
    <source>
        <dbReference type="Google" id="ProtNLM"/>
    </source>
</evidence>
<protein>
    <recommendedName>
        <fullName evidence="5">AB hydrolase-1 domain-containing protein</fullName>
    </recommendedName>
</protein>
<dbReference type="AlphaFoldDB" id="M4B915"/>
<reference evidence="4" key="1">
    <citation type="journal article" date="2010" name="Science">
        <title>Signatures of adaptation to obligate biotrophy in the Hyaloperonospora arabidopsidis genome.</title>
        <authorList>
            <person name="Baxter L."/>
            <person name="Tripathy S."/>
            <person name="Ishaque N."/>
            <person name="Boot N."/>
            <person name="Cabral A."/>
            <person name="Kemen E."/>
            <person name="Thines M."/>
            <person name="Ah-Fong A."/>
            <person name="Anderson R."/>
            <person name="Badejoko W."/>
            <person name="Bittner-Eddy P."/>
            <person name="Boore J.L."/>
            <person name="Chibucos M.C."/>
            <person name="Coates M."/>
            <person name="Dehal P."/>
            <person name="Delehaunty K."/>
            <person name="Dong S."/>
            <person name="Downton P."/>
            <person name="Dumas B."/>
            <person name="Fabro G."/>
            <person name="Fronick C."/>
            <person name="Fuerstenberg S.I."/>
            <person name="Fulton L."/>
            <person name="Gaulin E."/>
            <person name="Govers F."/>
            <person name="Hughes L."/>
            <person name="Humphray S."/>
            <person name="Jiang R.H."/>
            <person name="Judelson H."/>
            <person name="Kamoun S."/>
            <person name="Kyung K."/>
            <person name="Meijer H."/>
            <person name="Minx P."/>
            <person name="Morris P."/>
            <person name="Nelson J."/>
            <person name="Phuntumart V."/>
            <person name="Qutob D."/>
            <person name="Rehmany A."/>
            <person name="Rougon-Cardoso A."/>
            <person name="Ryden P."/>
            <person name="Torto-Alalibo T."/>
            <person name="Studholme D."/>
            <person name="Wang Y."/>
            <person name="Win J."/>
            <person name="Wood J."/>
            <person name="Clifton S.W."/>
            <person name="Rogers J."/>
            <person name="Van den Ackerveken G."/>
            <person name="Jones J.D."/>
            <person name="McDowell J.M."/>
            <person name="Beynon J."/>
            <person name="Tyler B.M."/>
        </authorList>
    </citation>
    <scope>NUCLEOTIDE SEQUENCE [LARGE SCALE GENOMIC DNA]</scope>
    <source>
        <strain evidence="4">Emoy2</strain>
    </source>
</reference>
<evidence type="ECO:0000313" key="4">
    <source>
        <dbReference type="Proteomes" id="UP000011713"/>
    </source>
</evidence>
<name>M4B915_HYAAE</name>
<dbReference type="PANTHER" id="PTHR43039">
    <property type="entry name" value="ESTERASE-RELATED"/>
    <property type="match status" value="1"/>
</dbReference>
<dbReference type="EMBL" id="JH598009">
    <property type="status" value="NOT_ANNOTATED_CDS"/>
    <property type="molecule type" value="Genomic_DNA"/>
</dbReference>
<dbReference type="InterPro" id="IPR029058">
    <property type="entry name" value="AB_hydrolase_fold"/>
</dbReference>
<evidence type="ECO:0000313" key="3">
    <source>
        <dbReference type="EnsemblProtists" id="HpaP802774"/>
    </source>
</evidence>
<evidence type="ECO:0000256" key="2">
    <source>
        <dbReference type="SAM" id="SignalP"/>
    </source>
</evidence>
<dbReference type="OMA" id="DPNCINE"/>
<dbReference type="EnsemblProtists" id="HpaT802774">
    <property type="protein sequence ID" value="HpaP802774"/>
    <property type="gene ID" value="HpaG802774"/>
</dbReference>
<feature type="signal peptide" evidence="2">
    <location>
        <begin position="1"/>
        <end position="23"/>
    </location>
</feature>
<dbReference type="eggNOG" id="ENOG502SIRQ">
    <property type="taxonomic scope" value="Eukaryota"/>
</dbReference>
<evidence type="ECO:0000256" key="1">
    <source>
        <dbReference type="ARBA" id="ARBA00008645"/>
    </source>
</evidence>
<comment type="similarity">
    <text evidence="1">Belongs to the AB hydrolase superfamily.</text>
</comment>